<dbReference type="Gene3D" id="1.20.1280.50">
    <property type="match status" value="1"/>
</dbReference>
<dbReference type="GeneID" id="93591977"/>
<gene>
    <name evidence="2" type="ORF">DFL_009666</name>
</gene>
<comment type="caution">
    <text evidence="2">The sequence shown here is derived from an EMBL/GenBank/DDBJ whole genome shotgun (WGS) entry which is preliminary data.</text>
</comment>
<dbReference type="InterPro" id="IPR001810">
    <property type="entry name" value="F-box_dom"/>
</dbReference>
<evidence type="ECO:0000313" key="2">
    <source>
        <dbReference type="EMBL" id="RVD81819.1"/>
    </source>
</evidence>
<dbReference type="SMART" id="SM00256">
    <property type="entry name" value="FBOX"/>
    <property type="match status" value="1"/>
</dbReference>
<dbReference type="AlphaFoldDB" id="A0A436ZSD1"/>
<protein>
    <recommendedName>
        <fullName evidence="1">F-box domain-containing protein</fullName>
    </recommendedName>
</protein>
<accession>A0A436ZSD1</accession>
<evidence type="ECO:0000259" key="1">
    <source>
        <dbReference type="SMART" id="SM00256"/>
    </source>
</evidence>
<dbReference type="Proteomes" id="UP000283090">
    <property type="component" value="Unassembled WGS sequence"/>
</dbReference>
<feature type="domain" description="F-box" evidence="1">
    <location>
        <begin position="7"/>
        <end position="49"/>
    </location>
</feature>
<name>A0A436ZSD1_ARTFL</name>
<sequence>MASITTFPPEILLQIFKDDNLTPTDLARCSQTCHKFHDLTSLPDFKIDYTFRVDHPSHSGWRLIRCLLLNPAPGERIQTLRLAWHRRCRRDKSTWTLKWHWTEEELSKISEICKRRNLNTSLYPAIKLGLNSESLLPLLLCFTTNLESLDVGNVGHDMISDEYGHTIHDATRIYSHCMGLQPPDSTRLSLHDNETNLADWFESGGAKYSPRGRVKEPISSTPWIYSAFNPEAWPPGLSNIKEFSHGGSNSNALRYRPKSVNAWPNKNISTILQLPKLETLKLSHINALMGTPISDGPKPAHKLKRLEIFHYRFYRSDFETVAVLTGGCLESVVCILSDENFTPWDMPPEEKIEIITDFFQENSKDTLARDKISVIRSFRGFFDDFRFSGTENMVLLSEINQTGGGGPDGYDFDWFYGVEEDEEDDEYFADENER</sequence>
<organism evidence="2 3">
    <name type="scientific">Arthrobotrys flagrans</name>
    <name type="common">Nematode-trapping fungus</name>
    <name type="synonym">Trichothecium flagrans</name>
    <dbReference type="NCBI Taxonomy" id="97331"/>
    <lineage>
        <taxon>Eukaryota</taxon>
        <taxon>Fungi</taxon>
        <taxon>Dikarya</taxon>
        <taxon>Ascomycota</taxon>
        <taxon>Pezizomycotina</taxon>
        <taxon>Orbiliomycetes</taxon>
        <taxon>Orbiliales</taxon>
        <taxon>Orbiliaceae</taxon>
        <taxon>Arthrobotrys</taxon>
    </lineage>
</organism>
<proteinExistence type="predicted"/>
<dbReference type="VEuPathDB" id="FungiDB:DFL_009666"/>
<dbReference type="EMBL" id="SAEB01000012">
    <property type="protein sequence ID" value="RVD81819.1"/>
    <property type="molecule type" value="Genomic_DNA"/>
</dbReference>
<dbReference type="SUPFAM" id="SSF81383">
    <property type="entry name" value="F-box domain"/>
    <property type="match status" value="1"/>
</dbReference>
<dbReference type="OrthoDB" id="5328770at2759"/>
<dbReference type="InterPro" id="IPR036047">
    <property type="entry name" value="F-box-like_dom_sf"/>
</dbReference>
<evidence type="ECO:0000313" key="3">
    <source>
        <dbReference type="Proteomes" id="UP000283090"/>
    </source>
</evidence>
<dbReference type="RefSeq" id="XP_067487363.1">
    <property type="nucleotide sequence ID" value="XM_067639589.1"/>
</dbReference>
<reference evidence="2 3" key="1">
    <citation type="submission" date="2019-01" db="EMBL/GenBank/DDBJ databases">
        <title>Intercellular communication is required for trap formation in the nematode-trapping fungus Duddingtonia flagrans.</title>
        <authorList>
            <person name="Youssar L."/>
            <person name="Wernet V."/>
            <person name="Hensel N."/>
            <person name="Hildebrandt H.-G."/>
            <person name="Fischer R."/>
        </authorList>
    </citation>
    <scope>NUCLEOTIDE SEQUENCE [LARGE SCALE GENOMIC DNA]</scope>
    <source>
        <strain evidence="2 3">CBS H-5679</strain>
    </source>
</reference>
<keyword evidence="3" id="KW-1185">Reference proteome</keyword>
<dbReference type="Pfam" id="PF12937">
    <property type="entry name" value="F-box-like"/>
    <property type="match status" value="1"/>
</dbReference>